<dbReference type="InterPro" id="IPR012340">
    <property type="entry name" value="NA-bd_OB-fold"/>
</dbReference>
<gene>
    <name evidence="14" type="ORF">M5K25_011087</name>
</gene>
<comment type="similarity">
    <text evidence="2">Belongs to the bacterial ribosomal protein bS1 family.</text>
</comment>
<evidence type="ECO:0000256" key="6">
    <source>
        <dbReference type="ARBA" id="ARBA00022884"/>
    </source>
</evidence>
<dbReference type="FunFam" id="2.40.50.140:FF:000162">
    <property type="entry name" value="30S ribosomal protein S1, chloroplastic"/>
    <property type="match status" value="1"/>
</dbReference>
<dbReference type="SMART" id="SM00316">
    <property type="entry name" value="S1"/>
    <property type="match status" value="3"/>
</dbReference>
<dbReference type="CDD" id="cd05687">
    <property type="entry name" value="S1_RPS1_repeat_ec1_hs1"/>
    <property type="match status" value="1"/>
</dbReference>
<evidence type="ECO:0000256" key="5">
    <source>
        <dbReference type="ARBA" id="ARBA00022737"/>
    </source>
</evidence>
<keyword evidence="3" id="KW-0150">Chloroplast</keyword>
<evidence type="ECO:0000313" key="15">
    <source>
        <dbReference type="Proteomes" id="UP001552299"/>
    </source>
</evidence>
<name>A0ABD0V271_DENTH</name>
<dbReference type="PANTHER" id="PTHR10724:SF7">
    <property type="entry name" value="SMALL RIBOSOMAL SUBUNIT PROTEIN BS1C"/>
    <property type="match status" value="1"/>
</dbReference>
<dbReference type="GO" id="GO:0005840">
    <property type="term" value="C:ribosome"/>
    <property type="evidence" value="ECO:0007669"/>
    <property type="project" value="UniProtKB-KW"/>
</dbReference>
<evidence type="ECO:0000256" key="2">
    <source>
        <dbReference type="ARBA" id="ARBA00006767"/>
    </source>
</evidence>
<keyword evidence="6" id="KW-0694">RNA-binding</keyword>
<comment type="caution">
    <text evidence="14">The sequence shown here is derived from an EMBL/GenBank/DDBJ whole genome shotgun (WGS) entry which is preliminary data.</text>
</comment>
<keyword evidence="7" id="KW-0809">Transit peptide</keyword>
<keyword evidence="5" id="KW-0677">Repeat</keyword>
<dbReference type="Proteomes" id="UP001552299">
    <property type="component" value="Unassembled WGS sequence"/>
</dbReference>
<dbReference type="EMBL" id="JANQDX010000009">
    <property type="protein sequence ID" value="KAL0919021.1"/>
    <property type="molecule type" value="Genomic_DNA"/>
</dbReference>
<evidence type="ECO:0000256" key="8">
    <source>
        <dbReference type="ARBA" id="ARBA00022980"/>
    </source>
</evidence>
<dbReference type="CDD" id="cd05692">
    <property type="entry name" value="S1_RPS1_repeat_hs4"/>
    <property type="match status" value="1"/>
</dbReference>
<evidence type="ECO:0000256" key="11">
    <source>
        <dbReference type="ARBA" id="ARBA00081784"/>
    </source>
</evidence>
<dbReference type="GO" id="GO:0003723">
    <property type="term" value="F:RNA binding"/>
    <property type="evidence" value="ECO:0007669"/>
    <property type="project" value="UniProtKB-KW"/>
</dbReference>
<feature type="domain" description="S1 motif" evidence="13">
    <location>
        <begin position="197"/>
        <end position="261"/>
    </location>
</feature>
<comment type="subcellular location">
    <subcellularLocation>
        <location evidence="1">Plastid</location>
        <location evidence="1">Chloroplast</location>
    </subcellularLocation>
</comment>
<dbReference type="InterPro" id="IPR003029">
    <property type="entry name" value="S1_domain"/>
</dbReference>
<dbReference type="SUPFAM" id="SSF50249">
    <property type="entry name" value="Nucleic acid-binding proteins"/>
    <property type="match status" value="3"/>
</dbReference>
<feature type="domain" description="S1 motif" evidence="13">
    <location>
        <begin position="109"/>
        <end position="179"/>
    </location>
</feature>
<dbReference type="GO" id="GO:1990904">
    <property type="term" value="C:ribonucleoprotein complex"/>
    <property type="evidence" value="ECO:0007669"/>
    <property type="project" value="UniProtKB-KW"/>
</dbReference>
<evidence type="ECO:0000259" key="13">
    <source>
        <dbReference type="PROSITE" id="PS50126"/>
    </source>
</evidence>
<reference evidence="14 15" key="1">
    <citation type="journal article" date="2024" name="Plant Biotechnol. J.">
        <title>Dendrobium thyrsiflorum genome and its molecular insights into genes involved in important horticultural traits.</title>
        <authorList>
            <person name="Chen B."/>
            <person name="Wang J.Y."/>
            <person name="Zheng P.J."/>
            <person name="Li K.L."/>
            <person name="Liang Y.M."/>
            <person name="Chen X.F."/>
            <person name="Zhang C."/>
            <person name="Zhao X."/>
            <person name="He X."/>
            <person name="Zhang G.Q."/>
            <person name="Liu Z.J."/>
            <person name="Xu Q."/>
        </authorList>
    </citation>
    <scope>NUCLEOTIDE SEQUENCE [LARGE SCALE GENOMIC DNA]</scope>
    <source>
        <strain evidence="14">GZMU011</strain>
    </source>
</reference>
<dbReference type="AlphaFoldDB" id="A0ABD0V271"/>
<protein>
    <recommendedName>
        <fullName evidence="10">Small ribosomal subunit protein bS1c</fullName>
    </recommendedName>
    <alternativeName>
        <fullName evidence="11">30S ribosomal protein S1, chloroplastic</fullName>
    </alternativeName>
</protein>
<evidence type="ECO:0000256" key="9">
    <source>
        <dbReference type="ARBA" id="ARBA00023274"/>
    </source>
</evidence>
<dbReference type="CDD" id="cd04465">
    <property type="entry name" value="S1_RPS1_repeat_ec2_hs2"/>
    <property type="match status" value="1"/>
</dbReference>
<evidence type="ECO:0000256" key="12">
    <source>
        <dbReference type="SAM" id="MobiDB-lite"/>
    </source>
</evidence>
<evidence type="ECO:0000256" key="7">
    <source>
        <dbReference type="ARBA" id="ARBA00022946"/>
    </source>
</evidence>
<dbReference type="GO" id="GO:0009507">
    <property type="term" value="C:chloroplast"/>
    <property type="evidence" value="ECO:0007669"/>
    <property type="project" value="UniProtKB-SubCell"/>
</dbReference>
<dbReference type="PANTHER" id="PTHR10724">
    <property type="entry name" value="30S RIBOSOMAL PROTEIN S1"/>
    <property type="match status" value="1"/>
</dbReference>
<evidence type="ECO:0000256" key="1">
    <source>
        <dbReference type="ARBA" id="ARBA00004229"/>
    </source>
</evidence>
<evidence type="ECO:0000256" key="4">
    <source>
        <dbReference type="ARBA" id="ARBA00022640"/>
    </source>
</evidence>
<feature type="domain" description="S1 motif" evidence="13">
    <location>
        <begin position="274"/>
        <end position="342"/>
    </location>
</feature>
<organism evidence="14 15">
    <name type="scientific">Dendrobium thyrsiflorum</name>
    <name type="common">Pinecone-like raceme dendrobium</name>
    <name type="synonym">Orchid</name>
    <dbReference type="NCBI Taxonomy" id="117978"/>
    <lineage>
        <taxon>Eukaryota</taxon>
        <taxon>Viridiplantae</taxon>
        <taxon>Streptophyta</taxon>
        <taxon>Embryophyta</taxon>
        <taxon>Tracheophyta</taxon>
        <taxon>Spermatophyta</taxon>
        <taxon>Magnoliopsida</taxon>
        <taxon>Liliopsida</taxon>
        <taxon>Asparagales</taxon>
        <taxon>Orchidaceae</taxon>
        <taxon>Epidendroideae</taxon>
        <taxon>Malaxideae</taxon>
        <taxon>Dendrobiinae</taxon>
        <taxon>Dendrobium</taxon>
    </lineage>
</organism>
<keyword evidence="15" id="KW-1185">Reference proteome</keyword>
<proteinExistence type="inferred from homology"/>
<evidence type="ECO:0000313" key="14">
    <source>
        <dbReference type="EMBL" id="KAL0919021.1"/>
    </source>
</evidence>
<accession>A0ABD0V271</accession>
<dbReference type="Gene3D" id="2.40.50.140">
    <property type="entry name" value="Nucleic acid-binding proteins"/>
    <property type="match status" value="3"/>
</dbReference>
<dbReference type="InterPro" id="IPR035104">
    <property type="entry name" value="Ribosomal_protein_S1-like"/>
</dbReference>
<keyword evidence="8" id="KW-0689">Ribosomal protein</keyword>
<feature type="region of interest" description="Disordered" evidence="12">
    <location>
        <begin position="417"/>
        <end position="438"/>
    </location>
</feature>
<dbReference type="PRINTS" id="PR00681">
    <property type="entry name" value="RIBOSOMALS1"/>
</dbReference>
<dbReference type="PROSITE" id="PS50126">
    <property type="entry name" value="S1"/>
    <property type="match status" value="3"/>
</dbReference>
<dbReference type="InterPro" id="IPR050437">
    <property type="entry name" value="Ribos_protein_bS1-like"/>
</dbReference>
<evidence type="ECO:0000256" key="3">
    <source>
        <dbReference type="ARBA" id="ARBA00022528"/>
    </source>
</evidence>
<dbReference type="Pfam" id="PF00575">
    <property type="entry name" value="S1"/>
    <property type="match status" value="2"/>
</dbReference>
<keyword evidence="9" id="KW-0687">Ribonucleoprotein</keyword>
<dbReference type="FunFam" id="2.40.50.140:FF:000078">
    <property type="entry name" value="30S ribosomal protein S1"/>
    <property type="match status" value="1"/>
</dbReference>
<sequence>MAALASQFSGLRCAPLSSSPLSRPGAATGLALAWPAVGNSLASGGETVCAARIGAPLALTPVQKEREALKKLFEEAYDRARIAPMEGVAFTLEDFHAAIQKYDFDSEIGSKVKGTVFMTDANGALVDITAKSSAYLPLQEACIQRIKHVSEAGIFPGLTEEFVVVGENAADDSLILSLRSIQYDLAWERCRQLQAEDVVVKGKVVGGNKGGVVAIVEGLRGFVPFSQISTKSTAEELLDKELPLKFVELDEEQSRLVLSNRKAMADNQAQLGIGSVVLGTVQSLKPYGAFIDIGGINGLLHVSQISHDRVSDISTVLQPGDTLKVMILSHDRERGRVSLSTKKLEPTPGDMIRNPKLVFEKADEMAQTFRQRIAQAEAMARADMLRFQPESGLSLSSDGILGSLSSDLPADGLLHLDDVPPAEDVVSFSEDNSDDTNE</sequence>
<dbReference type="FunFam" id="2.40.50.140:FF:000102">
    <property type="entry name" value="30S ribosomal protein S1"/>
    <property type="match status" value="1"/>
</dbReference>
<keyword evidence="4" id="KW-0934">Plastid</keyword>
<evidence type="ECO:0000256" key="10">
    <source>
        <dbReference type="ARBA" id="ARBA00069232"/>
    </source>
</evidence>